<dbReference type="InterPro" id="IPR001969">
    <property type="entry name" value="Aspartic_peptidase_AS"/>
</dbReference>
<dbReference type="Gene3D" id="2.40.70.10">
    <property type="entry name" value="Acid Proteases"/>
    <property type="match status" value="1"/>
</dbReference>
<name>A0A812UYA0_SYMPI</name>
<evidence type="ECO:0000256" key="1">
    <source>
        <dbReference type="SAM" id="MobiDB-lite"/>
    </source>
</evidence>
<accession>A0A812UYA0</accession>
<dbReference type="InterPro" id="IPR021109">
    <property type="entry name" value="Peptidase_aspartic_dom_sf"/>
</dbReference>
<gene>
    <name evidence="2" type="ORF">SPIL2461_LOCUS15895</name>
</gene>
<proteinExistence type="predicted"/>
<protein>
    <recommendedName>
        <fullName evidence="4">CCHC-type domain-containing protein</fullName>
    </recommendedName>
</protein>
<dbReference type="AlphaFoldDB" id="A0A812UYA0"/>
<evidence type="ECO:0000313" key="2">
    <source>
        <dbReference type="EMBL" id="CAE7598649.1"/>
    </source>
</evidence>
<dbReference type="Proteomes" id="UP000649617">
    <property type="component" value="Unassembled WGS sequence"/>
</dbReference>
<reference evidence="2" key="1">
    <citation type="submission" date="2021-02" db="EMBL/GenBank/DDBJ databases">
        <authorList>
            <person name="Dougan E. K."/>
            <person name="Rhodes N."/>
            <person name="Thang M."/>
            <person name="Chan C."/>
        </authorList>
    </citation>
    <scope>NUCLEOTIDE SEQUENCE</scope>
</reference>
<dbReference type="OrthoDB" id="444268at2759"/>
<dbReference type="GO" id="GO:0004190">
    <property type="term" value="F:aspartic-type endopeptidase activity"/>
    <property type="evidence" value="ECO:0007669"/>
    <property type="project" value="InterPro"/>
</dbReference>
<dbReference type="PROSITE" id="PS00141">
    <property type="entry name" value="ASP_PROTEASE"/>
    <property type="match status" value="1"/>
</dbReference>
<sequence>MEKSLSAHTLHNVAHTEANLKHSQSGGGLFPNTDVKQVGQVQTYKLGPRLATNLVGKAFDGIEDLNREELRKEDGWKYLLAHLEKTRGKTKVDLLGDAFSEFFLKKETFRRDGEEMNDFEARYRTLVRKMEKALVAVGSANKMPTEVFGWFMVNVFMRLESSDAANVRGQAASYKLEDVTTALHTMWSSGSLAQRDAEIRRRRKEGQTFLCEDEGGLGEVHQADGQQAILWYQDAKAALMEEPEDEAILANFREARRALDQARTSRGFYPVRNPNAPRPDGKGYGRGFGKGGADHSEIACVRRGKKGHIARNCPQRAGNAKGRGKNGAVNFVGWMVSVHDEELQDDDDDNHPLGPWDLEENLDDMYREEVTPASAFVVSSVAPPDNDVGTILKTNGGEDVFLAHGPKKGMAIIDSGASENIIGEDTLQDLAECLRELEFDPMEEIEVDRNIHKQFTYGNNLTSAGLGLTHVNAGICGQEVPVQAHMVEGATPFLLSAKFLYDLDATINFRKGIAVFRKLSEQQIKLERSSSNHLLLPMTAFAGRSEVLQALAVDQTELTPVSLIKQRILTGNNVTPTSSQFLVETISLLCFFLQMANRNLKDLYNQLYPKDREPTAAQIQAELERTLNIPEAEIDNFKIQARKYKGKTFSDLYQDKGYVKWLTEHQTGTRKTTSVGMRQILILLERRLASDIQNQGGVVRPKTAPQETPGTGSAGLPAPGHQKTVTVKGPSLDETDLDEEMSRVEAVEIGQVELQESMIQMNECIGKMEHMLGAILTELQRTAMKQGSGTEPQ</sequence>
<dbReference type="GO" id="GO:0006508">
    <property type="term" value="P:proteolysis"/>
    <property type="evidence" value="ECO:0007669"/>
    <property type="project" value="InterPro"/>
</dbReference>
<evidence type="ECO:0000313" key="3">
    <source>
        <dbReference type="Proteomes" id="UP000649617"/>
    </source>
</evidence>
<organism evidence="2 3">
    <name type="scientific">Symbiodinium pilosum</name>
    <name type="common">Dinoflagellate</name>
    <dbReference type="NCBI Taxonomy" id="2952"/>
    <lineage>
        <taxon>Eukaryota</taxon>
        <taxon>Sar</taxon>
        <taxon>Alveolata</taxon>
        <taxon>Dinophyceae</taxon>
        <taxon>Suessiales</taxon>
        <taxon>Symbiodiniaceae</taxon>
        <taxon>Symbiodinium</taxon>
    </lineage>
</organism>
<comment type="caution">
    <text evidence="2">The sequence shown here is derived from an EMBL/GenBank/DDBJ whole genome shotgun (WGS) entry which is preliminary data.</text>
</comment>
<feature type="region of interest" description="Disordered" evidence="1">
    <location>
        <begin position="694"/>
        <end position="736"/>
    </location>
</feature>
<evidence type="ECO:0008006" key="4">
    <source>
        <dbReference type="Google" id="ProtNLM"/>
    </source>
</evidence>
<dbReference type="EMBL" id="CAJNIZ010040091">
    <property type="protein sequence ID" value="CAE7598649.1"/>
    <property type="molecule type" value="Genomic_DNA"/>
</dbReference>
<keyword evidence="3" id="KW-1185">Reference proteome</keyword>